<evidence type="ECO:0000313" key="2">
    <source>
        <dbReference type="Proteomes" id="UP000621799"/>
    </source>
</evidence>
<proteinExistence type="predicted"/>
<dbReference type="AlphaFoldDB" id="A0A928VT33"/>
<accession>A0A928VT33</accession>
<dbReference type="InterPro" id="IPR011335">
    <property type="entry name" value="Restrct_endonuc-II-like"/>
</dbReference>
<reference evidence="1" key="1">
    <citation type="submission" date="2020-10" db="EMBL/GenBank/DDBJ databases">
        <authorList>
            <person name="Castelo-Branco R."/>
            <person name="Eusebio N."/>
            <person name="Adriana R."/>
            <person name="Vieira A."/>
            <person name="Brugerolle De Fraissinette N."/>
            <person name="Rezende De Castro R."/>
            <person name="Schneider M.P."/>
            <person name="Vasconcelos V."/>
            <person name="Leao P.N."/>
        </authorList>
    </citation>
    <scope>NUCLEOTIDE SEQUENCE</scope>
    <source>
        <strain evidence="1">LEGE 11467</strain>
    </source>
</reference>
<dbReference type="Proteomes" id="UP000621799">
    <property type="component" value="Unassembled WGS sequence"/>
</dbReference>
<dbReference type="EMBL" id="JADEXN010000022">
    <property type="protein sequence ID" value="MBE9039651.1"/>
    <property type="molecule type" value="Genomic_DNA"/>
</dbReference>
<organism evidence="1 2">
    <name type="scientific">Zarconia navalis LEGE 11467</name>
    <dbReference type="NCBI Taxonomy" id="1828826"/>
    <lineage>
        <taxon>Bacteria</taxon>
        <taxon>Bacillati</taxon>
        <taxon>Cyanobacteriota</taxon>
        <taxon>Cyanophyceae</taxon>
        <taxon>Oscillatoriophycideae</taxon>
        <taxon>Oscillatoriales</taxon>
        <taxon>Oscillatoriales incertae sedis</taxon>
        <taxon>Zarconia</taxon>
        <taxon>Zarconia navalis</taxon>
    </lineage>
</organism>
<dbReference type="Gene3D" id="3.90.1570.10">
    <property type="entry name" value="tt1808, chain A"/>
    <property type="match status" value="1"/>
</dbReference>
<dbReference type="InterPro" id="IPR012296">
    <property type="entry name" value="Nuclease_put_TT1808"/>
</dbReference>
<comment type="caution">
    <text evidence="1">The sequence shown here is derived from an EMBL/GenBank/DDBJ whole genome shotgun (WGS) entry which is preliminary data.</text>
</comment>
<dbReference type="SUPFAM" id="SSF52980">
    <property type="entry name" value="Restriction endonuclease-like"/>
    <property type="match status" value="1"/>
</dbReference>
<gene>
    <name evidence="1" type="ORF">IQ235_02430</name>
</gene>
<sequence>MNHLQKKILHCLENGTQLAWLIDFVGKQVWVWQGDNLPIIFSEEETLPMWGELPGLTVNDVMAMTRR</sequence>
<protein>
    <submittedName>
        <fullName evidence="1">Uncharacterized protein</fullName>
    </submittedName>
</protein>
<keyword evidence="2" id="KW-1185">Reference proteome</keyword>
<dbReference type="RefSeq" id="WP_264319910.1">
    <property type="nucleotide sequence ID" value="NZ_JADEXN010000022.1"/>
</dbReference>
<name>A0A928VT33_9CYAN</name>
<evidence type="ECO:0000313" key="1">
    <source>
        <dbReference type="EMBL" id="MBE9039651.1"/>
    </source>
</evidence>